<keyword evidence="2" id="KW-0472">Membrane</keyword>
<feature type="compositionally biased region" description="Acidic residues" evidence="1">
    <location>
        <begin position="52"/>
        <end position="72"/>
    </location>
</feature>
<evidence type="ECO:0000313" key="3">
    <source>
        <dbReference type="EMBL" id="TID14809.1"/>
    </source>
</evidence>
<feature type="transmembrane region" description="Helical" evidence="2">
    <location>
        <begin position="12"/>
        <end position="31"/>
    </location>
</feature>
<comment type="caution">
    <text evidence="3">The sequence shown here is derived from an EMBL/GenBank/DDBJ whole genome shotgun (WGS) entry which is preliminary data.</text>
</comment>
<accession>A0A4T0WVV9</accession>
<sequence>MNFSISKKTQRQASIAALAGIAIVGAASLFFSTYPHLNPFHKETKEVKDSDPNDPTDEQEEVVEETVNEVSQ</sequence>
<evidence type="ECO:0000256" key="1">
    <source>
        <dbReference type="SAM" id="MobiDB-lite"/>
    </source>
</evidence>
<evidence type="ECO:0000256" key="2">
    <source>
        <dbReference type="SAM" id="Phobius"/>
    </source>
</evidence>
<keyword evidence="2" id="KW-0812">Transmembrane</keyword>
<name>A0A4T0WVV9_9ASCO</name>
<protein>
    <submittedName>
        <fullName evidence="3">Uncharacterized protein</fullName>
    </submittedName>
</protein>
<feature type="compositionally biased region" description="Basic and acidic residues" evidence="1">
    <location>
        <begin position="42"/>
        <end position="51"/>
    </location>
</feature>
<proteinExistence type="predicted"/>
<reference evidence="3 4" key="1">
    <citation type="journal article" date="2019" name="Front. Genet.">
        <title>Whole-Genome Sequencing of the Opportunistic Yeast Pathogen Candida inconspicua Uncovers Its Hybrid Origin.</title>
        <authorList>
            <person name="Mixao V."/>
            <person name="Hansen A.P."/>
            <person name="Saus E."/>
            <person name="Boekhout T."/>
            <person name="Lass-Florl C."/>
            <person name="Gabaldon T."/>
        </authorList>
    </citation>
    <scope>NUCLEOTIDE SEQUENCE [LARGE SCALE GENOMIC DNA]</scope>
    <source>
        <strain evidence="3 4">CBS 180</strain>
    </source>
</reference>
<feature type="region of interest" description="Disordered" evidence="1">
    <location>
        <begin position="42"/>
        <end position="72"/>
    </location>
</feature>
<dbReference type="EMBL" id="SELW01000657">
    <property type="protein sequence ID" value="TID14809.1"/>
    <property type="molecule type" value="Genomic_DNA"/>
</dbReference>
<dbReference type="Proteomes" id="UP000307173">
    <property type="component" value="Unassembled WGS sequence"/>
</dbReference>
<keyword evidence="4" id="KW-1185">Reference proteome</keyword>
<dbReference type="AlphaFoldDB" id="A0A4T0WVV9"/>
<keyword evidence="2" id="KW-1133">Transmembrane helix</keyword>
<gene>
    <name evidence="3" type="ORF">CANINC_004480</name>
</gene>
<evidence type="ECO:0000313" key="4">
    <source>
        <dbReference type="Proteomes" id="UP000307173"/>
    </source>
</evidence>
<organism evidence="3 4">
    <name type="scientific">Pichia inconspicua</name>
    <dbReference type="NCBI Taxonomy" id="52247"/>
    <lineage>
        <taxon>Eukaryota</taxon>
        <taxon>Fungi</taxon>
        <taxon>Dikarya</taxon>
        <taxon>Ascomycota</taxon>
        <taxon>Saccharomycotina</taxon>
        <taxon>Pichiomycetes</taxon>
        <taxon>Pichiales</taxon>
        <taxon>Pichiaceae</taxon>
        <taxon>Pichia</taxon>
    </lineage>
</organism>